<protein>
    <recommendedName>
        <fullName evidence="1">Tr-type G domain-containing protein</fullName>
    </recommendedName>
</protein>
<dbReference type="Gene3D" id="2.40.30.10">
    <property type="entry name" value="Translation factors"/>
    <property type="match status" value="1"/>
</dbReference>
<dbReference type="Gene3D" id="3.30.70.870">
    <property type="entry name" value="Elongation Factor G (Translational Gtpase), domain 3"/>
    <property type="match status" value="1"/>
</dbReference>
<dbReference type="SUPFAM" id="SSF50447">
    <property type="entry name" value="Translation proteins"/>
    <property type="match status" value="1"/>
</dbReference>
<dbReference type="PROSITE" id="PS00301">
    <property type="entry name" value="G_TR_1"/>
    <property type="match status" value="1"/>
</dbReference>
<dbReference type="PRINTS" id="PR00315">
    <property type="entry name" value="ELONGATNFCT"/>
</dbReference>
<dbReference type="Gene3D" id="3.30.70.240">
    <property type="match status" value="1"/>
</dbReference>
<sequence length="673" mass="73609">MFALRLPSVSAVRAPIKSSYGLLGLRSNVRSPILSKSIGQATYRFLRAYSSATPEAASEEAPTNVLGTLIDSKFIRNIGIIAHVDHGKTTLVDSLLRQSGTLQNLSDIRVMDSNALEKERGITILSKVTSIMYKNHRINIVDTPGHADFGGEVERILSMVDGVALVVDATEGPMTQTKFVLSKALEAGLKPLVVINKVDRPTARTAEVDSELLDLFMNLGANDEQLEYEIVYASGKDGWAVKNMEDKQANMDPLFDLILERVPSPDVNRDAPFSMLVTQIESNPYLGKCFLGKITSGTIKVNDRLHALDPEGNVTDEARVTKLFTRTGLEQIIVDEAGAGDIITIAGVKNATVNSTLCNPEVLKPLPSTPVDPPTVSMFFGVNDSPIAGQEGKYLTSTMIRDRLLKEAETNVALAVSQTPGLDGVEVCGRGELQLGILIETMRREGFELSISPPRVVLRKDPKTGATLEPVEEVTIDVDHEFAGTIIEKLAQRKAEMKIFTEVGDKARLIFHCPTRGLLGYHAEFKNDTRGLGVLNHIFHAWEPYRGEMEKTRKGALVSTAVGDSTSYALSLIEPRGKLFVPVGSKIYTGMVIGEYSKDTSDLEVNPVRAKAVNNMRAAGKDEAIKLSPIKAMSLEEIIAYVGNDEVVEVTPESIRLRKKELDPTKRKNRSKK</sequence>
<keyword evidence="3" id="KW-1185">Reference proteome</keyword>
<dbReference type="SUPFAM" id="SSF54980">
    <property type="entry name" value="EF-G C-terminal domain-like"/>
    <property type="match status" value="2"/>
</dbReference>
<evidence type="ECO:0000313" key="2">
    <source>
        <dbReference type="EMBL" id="KAK9722080.1"/>
    </source>
</evidence>
<dbReference type="CDD" id="cd03710">
    <property type="entry name" value="BipA_TypA_C"/>
    <property type="match status" value="1"/>
</dbReference>
<evidence type="ECO:0000313" key="3">
    <source>
        <dbReference type="Proteomes" id="UP001479436"/>
    </source>
</evidence>
<dbReference type="PANTHER" id="PTHR42908:SF8">
    <property type="entry name" value="TR-TYPE G DOMAIN-CONTAINING PROTEIN"/>
    <property type="match status" value="1"/>
</dbReference>
<organism evidence="2 3">
    <name type="scientific">Basidiobolus ranarum</name>
    <dbReference type="NCBI Taxonomy" id="34480"/>
    <lineage>
        <taxon>Eukaryota</taxon>
        <taxon>Fungi</taxon>
        <taxon>Fungi incertae sedis</taxon>
        <taxon>Zoopagomycota</taxon>
        <taxon>Entomophthoromycotina</taxon>
        <taxon>Basidiobolomycetes</taxon>
        <taxon>Basidiobolales</taxon>
        <taxon>Basidiobolaceae</taxon>
        <taxon>Basidiobolus</taxon>
    </lineage>
</organism>
<dbReference type="CDD" id="cd03691">
    <property type="entry name" value="BipA_TypA_II"/>
    <property type="match status" value="1"/>
</dbReference>
<dbReference type="EMBL" id="JASJQH010006960">
    <property type="protein sequence ID" value="KAK9722080.1"/>
    <property type="molecule type" value="Genomic_DNA"/>
</dbReference>
<reference evidence="2 3" key="1">
    <citation type="submission" date="2023-04" db="EMBL/GenBank/DDBJ databases">
        <title>Genome of Basidiobolus ranarum AG-B5.</title>
        <authorList>
            <person name="Stajich J.E."/>
            <person name="Carter-House D."/>
            <person name="Gryganskyi A."/>
        </authorList>
    </citation>
    <scope>NUCLEOTIDE SEQUENCE [LARGE SCALE GENOMIC DNA]</scope>
    <source>
        <strain evidence="2 3">AG-B5</strain>
    </source>
</reference>
<dbReference type="CDD" id="cd01891">
    <property type="entry name" value="TypA_BipA"/>
    <property type="match status" value="1"/>
</dbReference>
<dbReference type="InterPro" id="IPR048876">
    <property type="entry name" value="BipA_C"/>
</dbReference>
<dbReference type="InterPro" id="IPR047042">
    <property type="entry name" value="BipA_II"/>
</dbReference>
<accession>A0ABR2W7B8</accession>
<dbReference type="Pfam" id="PF21018">
    <property type="entry name" value="BipA_C"/>
    <property type="match status" value="1"/>
</dbReference>
<dbReference type="PROSITE" id="PS51722">
    <property type="entry name" value="G_TR_2"/>
    <property type="match status" value="1"/>
</dbReference>
<gene>
    <name evidence="2" type="ORF">K7432_002967</name>
</gene>
<dbReference type="InterPro" id="IPR006298">
    <property type="entry name" value="BipA"/>
</dbReference>
<dbReference type="InterPro" id="IPR047043">
    <property type="entry name" value="BipA_III"/>
</dbReference>
<feature type="domain" description="Tr-type G" evidence="1">
    <location>
        <begin position="73"/>
        <end position="266"/>
    </location>
</feature>
<dbReference type="Gene3D" id="3.40.50.300">
    <property type="entry name" value="P-loop containing nucleotide triphosphate hydrolases"/>
    <property type="match status" value="1"/>
</dbReference>
<dbReference type="InterPro" id="IPR004161">
    <property type="entry name" value="EFTu-like_2"/>
</dbReference>
<dbReference type="InterPro" id="IPR031157">
    <property type="entry name" value="G_TR_CS"/>
</dbReference>
<dbReference type="InterPro" id="IPR005225">
    <property type="entry name" value="Small_GTP-bd"/>
</dbReference>
<name>A0ABR2W7B8_9FUNG</name>
<dbReference type="InterPro" id="IPR035647">
    <property type="entry name" value="EFG_III/V"/>
</dbReference>
<dbReference type="Pfam" id="PF00679">
    <property type="entry name" value="EFG_C"/>
    <property type="match status" value="1"/>
</dbReference>
<dbReference type="InterPro" id="IPR047041">
    <property type="entry name" value="BipA_GTP-bd_dom"/>
</dbReference>
<dbReference type="CDD" id="cd16263">
    <property type="entry name" value="BipA_III"/>
    <property type="match status" value="1"/>
</dbReference>
<dbReference type="InterPro" id="IPR000640">
    <property type="entry name" value="EFG_V-like"/>
</dbReference>
<comment type="caution">
    <text evidence="2">The sequence shown here is derived from an EMBL/GenBank/DDBJ whole genome shotgun (WGS) entry which is preliminary data.</text>
</comment>
<dbReference type="NCBIfam" id="TIGR01394">
    <property type="entry name" value="TypA_BipA"/>
    <property type="match status" value="1"/>
</dbReference>
<dbReference type="Gene3D" id="2.40.50.250">
    <property type="entry name" value="bipa protein"/>
    <property type="match status" value="1"/>
</dbReference>
<dbReference type="InterPro" id="IPR035651">
    <property type="entry name" value="BipA_V"/>
</dbReference>
<dbReference type="PANTHER" id="PTHR42908">
    <property type="entry name" value="TRANSLATION ELONGATION FACTOR-RELATED"/>
    <property type="match status" value="1"/>
</dbReference>
<dbReference type="Pfam" id="PF03144">
    <property type="entry name" value="GTP_EFTU_D2"/>
    <property type="match status" value="1"/>
</dbReference>
<dbReference type="InterPro" id="IPR042116">
    <property type="entry name" value="TypA/BipA_C"/>
</dbReference>
<dbReference type="InterPro" id="IPR027417">
    <property type="entry name" value="P-loop_NTPase"/>
</dbReference>
<dbReference type="Pfam" id="PF00009">
    <property type="entry name" value="GTP_EFTU"/>
    <property type="match status" value="1"/>
</dbReference>
<dbReference type="Proteomes" id="UP001479436">
    <property type="component" value="Unassembled WGS sequence"/>
</dbReference>
<proteinExistence type="predicted"/>
<evidence type="ECO:0000259" key="1">
    <source>
        <dbReference type="PROSITE" id="PS51722"/>
    </source>
</evidence>
<dbReference type="InterPro" id="IPR000795">
    <property type="entry name" value="T_Tr_GTP-bd_dom"/>
</dbReference>
<dbReference type="InterPro" id="IPR009000">
    <property type="entry name" value="Transl_B-barrel_sf"/>
</dbReference>
<dbReference type="SUPFAM" id="SSF52540">
    <property type="entry name" value="P-loop containing nucleoside triphosphate hydrolases"/>
    <property type="match status" value="1"/>
</dbReference>
<dbReference type="NCBIfam" id="TIGR00231">
    <property type="entry name" value="small_GTP"/>
    <property type="match status" value="1"/>
</dbReference>